<evidence type="ECO:0000313" key="3">
    <source>
        <dbReference type="Proteomes" id="UP000324222"/>
    </source>
</evidence>
<name>A0A5B7J304_PORTR</name>
<evidence type="ECO:0000256" key="1">
    <source>
        <dbReference type="SAM" id="MobiDB-lite"/>
    </source>
</evidence>
<keyword evidence="3" id="KW-1185">Reference proteome</keyword>
<dbReference type="Proteomes" id="UP000324222">
    <property type="component" value="Unassembled WGS sequence"/>
</dbReference>
<dbReference type="EMBL" id="VSRR010090563">
    <property type="protein sequence ID" value="MPC92241.1"/>
    <property type="molecule type" value="Genomic_DNA"/>
</dbReference>
<evidence type="ECO:0000313" key="2">
    <source>
        <dbReference type="EMBL" id="MPC92241.1"/>
    </source>
</evidence>
<sequence length="72" mass="7655">MQGGTARHPRWGAAPLTGVPAAGYVRVKERPLQYSPSRDWSQGLAGSRRSRASGELACSRSSSRRSSSSSGH</sequence>
<dbReference type="AlphaFoldDB" id="A0A5B7J304"/>
<accession>A0A5B7J304</accession>
<proteinExistence type="predicted"/>
<organism evidence="2 3">
    <name type="scientific">Portunus trituberculatus</name>
    <name type="common">Swimming crab</name>
    <name type="synonym">Neptunus trituberculatus</name>
    <dbReference type="NCBI Taxonomy" id="210409"/>
    <lineage>
        <taxon>Eukaryota</taxon>
        <taxon>Metazoa</taxon>
        <taxon>Ecdysozoa</taxon>
        <taxon>Arthropoda</taxon>
        <taxon>Crustacea</taxon>
        <taxon>Multicrustacea</taxon>
        <taxon>Malacostraca</taxon>
        <taxon>Eumalacostraca</taxon>
        <taxon>Eucarida</taxon>
        <taxon>Decapoda</taxon>
        <taxon>Pleocyemata</taxon>
        <taxon>Brachyura</taxon>
        <taxon>Eubrachyura</taxon>
        <taxon>Portunoidea</taxon>
        <taxon>Portunidae</taxon>
        <taxon>Portuninae</taxon>
        <taxon>Portunus</taxon>
    </lineage>
</organism>
<reference evidence="2 3" key="1">
    <citation type="submission" date="2019-05" db="EMBL/GenBank/DDBJ databases">
        <title>Another draft genome of Portunus trituberculatus and its Hox gene families provides insights of decapod evolution.</title>
        <authorList>
            <person name="Jeong J.-H."/>
            <person name="Song I."/>
            <person name="Kim S."/>
            <person name="Choi T."/>
            <person name="Kim D."/>
            <person name="Ryu S."/>
            <person name="Kim W."/>
        </authorList>
    </citation>
    <scope>NUCLEOTIDE SEQUENCE [LARGE SCALE GENOMIC DNA]</scope>
    <source>
        <tissue evidence="2">Muscle</tissue>
    </source>
</reference>
<feature type="region of interest" description="Disordered" evidence="1">
    <location>
        <begin position="1"/>
        <end position="72"/>
    </location>
</feature>
<comment type="caution">
    <text evidence="2">The sequence shown here is derived from an EMBL/GenBank/DDBJ whole genome shotgun (WGS) entry which is preliminary data.</text>
</comment>
<gene>
    <name evidence="2" type="ORF">E2C01_087320</name>
</gene>
<protein>
    <submittedName>
        <fullName evidence="2">Uncharacterized protein</fullName>
    </submittedName>
</protein>
<feature type="compositionally biased region" description="Low complexity" evidence="1">
    <location>
        <begin position="59"/>
        <end position="72"/>
    </location>
</feature>